<evidence type="ECO:0000313" key="12">
    <source>
        <dbReference type="Proteomes" id="UP001235744"/>
    </source>
</evidence>
<dbReference type="Pfam" id="PF07730">
    <property type="entry name" value="HisKA_3"/>
    <property type="match status" value="1"/>
</dbReference>
<dbReference type="EMBL" id="CP120988">
    <property type="protein sequence ID" value="WLQ59312.1"/>
    <property type="molecule type" value="Genomic_DNA"/>
</dbReference>
<dbReference type="CDD" id="cd16917">
    <property type="entry name" value="HATPase_UhpB-NarQ-NarX-like"/>
    <property type="match status" value="1"/>
</dbReference>
<dbReference type="InterPro" id="IPR036890">
    <property type="entry name" value="HATPase_C_sf"/>
</dbReference>
<name>A0ABY9IVG8_9ACTN</name>
<organism evidence="11 12">
    <name type="scientific">Streptomyces poriferorum</name>
    <dbReference type="NCBI Taxonomy" id="2798799"/>
    <lineage>
        <taxon>Bacteria</taxon>
        <taxon>Bacillati</taxon>
        <taxon>Actinomycetota</taxon>
        <taxon>Actinomycetes</taxon>
        <taxon>Kitasatosporales</taxon>
        <taxon>Streptomycetaceae</taxon>
        <taxon>Streptomyces</taxon>
    </lineage>
</organism>
<dbReference type="RefSeq" id="WP_306069902.1">
    <property type="nucleotide sequence ID" value="NZ_CP120988.1"/>
</dbReference>
<evidence type="ECO:0000256" key="3">
    <source>
        <dbReference type="ARBA" id="ARBA00022553"/>
    </source>
</evidence>
<evidence type="ECO:0000256" key="6">
    <source>
        <dbReference type="ARBA" id="ARBA00022777"/>
    </source>
</evidence>
<dbReference type="GO" id="GO:0016301">
    <property type="term" value="F:kinase activity"/>
    <property type="evidence" value="ECO:0007669"/>
    <property type="project" value="UniProtKB-KW"/>
</dbReference>
<comment type="catalytic activity">
    <reaction evidence="1">
        <text>ATP + protein L-histidine = ADP + protein N-phospho-L-histidine.</text>
        <dbReference type="EC" id="2.7.13.3"/>
    </reaction>
</comment>
<dbReference type="InterPro" id="IPR011712">
    <property type="entry name" value="Sig_transdc_His_kin_sub3_dim/P"/>
</dbReference>
<feature type="domain" description="Histidine kinase/HSP90-like ATPase" evidence="10">
    <location>
        <begin position="261"/>
        <end position="354"/>
    </location>
</feature>
<dbReference type="PANTHER" id="PTHR24421:SF10">
    <property type="entry name" value="NITRATE_NITRITE SENSOR PROTEIN NARQ"/>
    <property type="match status" value="1"/>
</dbReference>
<keyword evidence="5" id="KW-0547">Nucleotide-binding</keyword>
<feature type="transmembrane region" description="Helical" evidence="9">
    <location>
        <begin position="103"/>
        <end position="121"/>
    </location>
</feature>
<keyword evidence="7" id="KW-0067">ATP-binding</keyword>
<feature type="transmembrane region" description="Helical" evidence="9">
    <location>
        <begin position="389"/>
        <end position="411"/>
    </location>
</feature>
<sequence>MLSVPPLLGSPTDLTSSTSWWRLGGLVLLVPVVAFRERHLPLAWGVGAALSVINPWYSPALFAMSYLVGRRKTRERPVEMAIAVGVVAATVLTTGMKSGHLTTWLNTAPLLVGAVTAWLAGRHRHQRRELELAGWQRAQHLEREQQLSVDRARIRERASIAQDMHDQLGHDLTLIAMLAAALEVSPRLDEASRSTAGELRVNSAQAITRLGDIIGVLRVDASQEPAPSLREDVMSTVDRARTAGMLIDLKRRGLDLPAPRGVEEAVQRVVKEALTNAAKHAPGAEIQVLLERLTDLTRVTITNEAPDSPPQDTSGSGMGLVGLAERVRVLGGTLSVRPLDHGGFEVAAQLPHSGTNTAQFPGPAEAGGLPGAPVSVRARQRAEARVRRSLVAVVAVPVAATAAVAVLMIGYTSRTYESMTLDTDVYRGLRQGQKWEDLRSQLPGQQVNPRDAVRGPAIPAQASCRYYRADGGLFFMGSGVYRLCFKDGELVTKDELHEK</sequence>
<evidence type="ECO:0000256" key="7">
    <source>
        <dbReference type="ARBA" id="ARBA00022840"/>
    </source>
</evidence>
<protein>
    <recommendedName>
        <fullName evidence="2">histidine kinase</fullName>
        <ecNumber evidence="2">2.7.13.3</ecNumber>
    </recommendedName>
</protein>
<keyword evidence="9" id="KW-0812">Transmembrane</keyword>
<dbReference type="Proteomes" id="UP001235744">
    <property type="component" value="Chromosome"/>
</dbReference>
<keyword evidence="9" id="KW-0472">Membrane</keyword>
<evidence type="ECO:0000256" key="4">
    <source>
        <dbReference type="ARBA" id="ARBA00022679"/>
    </source>
</evidence>
<feature type="transmembrane region" description="Helical" evidence="9">
    <location>
        <begin position="80"/>
        <end position="97"/>
    </location>
</feature>
<reference evidence="11 12" key="1">
    <citation type="submission" date="2023-03" db="EMBL/GenBank/DDBJ databases">
        <title>Isolation and description of six Streptomyces strains from soil environments, able to metabolize different microbial glucans.</title>
        <authorList>
            <person name="Widen T."/>
            <person name="Larsbrink J."/>
        </authorList>
    </citation>
    <scope>NUCLEOTIDE SEQUENCE [LARGE SCALE GENOMIC DNA]</scope>
    <source>
        <strain evidence="11 12">Alt2</strain>
    </source>
</reference>
<dbReference type="PANTHER" id="PTHR24421">
    <property type="entry name" value="NITRATE/NITRITE SENSOR PROTEIN NARX-RELATED"/>
    <property type="match status" value="1"/>
</dbReference>
<evidence type="ECO:0000256" key="1">
    <source>
        <dbReference type="ARBA" id="ARBA00000085"/>
    </source>
</evidence>
<dbReference type="EC" id="2.7.13.3" evidence="2"/>
<dbReference type="SMART" id="SM00387">
    <property type="entry name" value="HATPase_c"/>
    <property type="match status" value="1"/>
</dbReference>
<dbReference type="Gene3D" id="3.30.565.10">
    <property type="entry name" value="Histidine kinase-like ATPase, C-terminal domain"/>
    <property type="match status" value="1"/>
</dbReference>
<feature type="transmembrane region" description="Helical" evidence="9">
    <location>
        <begin position="42"/>
        <end position="68"/>
    </location>
</feature>
<keyword evidence="3" id="KW-0597">Phosphoprotein</keyword>
<dbReference type="SUPFAM" id="SSF55874">
    <property type="entry name" value="ATPase domain of HSP90 chaperone/DNA topoisomerase II/histidine kinase"/>
    <property type="match status" value="1"/>
</dbReference>
<dbReference type="InterPro" id="IPR003594">
    <property type="entry name" value="HATPase_dom"/>
</dbReference>
<dbReference type="Gene3D" id="1.20.5.1930">
    <property type="match status" value="1"/>
</dbReference>
<evidence type="ECO:0000313" key="11">
    <source>
        <dbReference type="EMBL" id="WLQ59312.1"/>
    </source>
</evidence>
<keyword evidence="9" id="KW-1133">Transmembrane helix</keyword>
<gene>
    <name evidence="11" type="ORF">P8A19_29565</name>
</gene>
<proteinExistence type="predicted"/>
<keyword evidence="12" id="KW-1185">Reference proteome</keyword>
<evidence type="ECO:0000256" key="8">
    <source>
        <dbReference type="ARBA" id="ARBA00023012"/>
    </source>
</evidence>
<dbReference type="InterPro" id="IPR050482">
    <property type="entry name" value="Sensor_HK_TwoCompSys"/>
</dbReference>
<evidence type="ECO:0000259" key="10">
    <source>
        <dbReference type="SMART" id="SM00387"/>
    </source>
</evidence>
<dbReference type="Pfam" id="PF02518">
    <property type="entry name" value="HATPase_c"/>
    <property type="match status" value="1"/>
</dbReference>
<evidence type="ECO:0000256" key="5">
    <source>
        <dbReference type="ARBA" id="ARBA00022741"/>
    </source>
</evidence>
<evidence type="ECO:0000256" key="9">
    <source>
        <dbReference type="SAM" id="Phobius"/>
    </source>
</evidence>
<keyword evidence="4" id="KW-0808">Transferase</keyword>
<keyword evidence="8" id="KW-0902">Two-component regulatory system</keyword>
<evidence type="ECO:0000256" key="2">
    <source>
        <dbReference type="ARBA" id="ARBA00012438"/>
    </source>
</evidence>
<keyword evidence="6 11" id="KW-0418">Kinase</keyword>
<accession>A0ABY9IVG8</accession>